<reference evidence="1" key="1">
    <citation type="submission" date="2018-06" db="EMBL/GenBank/DDBJ databases">
        <authorList>
            <person name="Zhirakovskaya E."/>
        </authorList>
    </citation>
    <scope>NUCLEOTIDE SEQUENCE</scope>
</reference>
<dbReference type="EMBL" id="UOEK01000224">
    <property type="protein sequence ID" value="VAW01980.1"/>
    <property type="molecule type" value="Genomic_DNA"/>
</dbReference>
<organism evidence="1">
    <name type="scientific">hydrothermal vent metagenome</name>
    <dbReference type="NCBI Taxonomy" id="652676"/>
    <lineage>
        <taxon>unclassified sequences</taxon>
        <taxon>metagenomes</taxon>
        <taxon>ecological metagenomes</taxon>
    </lineage>
</organism>
<name>A0A3B0SCF5_9ZZZZ</name>
<feature type="non-terminal residue" evidence="1">
    <location>
        <position position="1"/>
    </location>
</feature>
<evidence type="ECO:0000313" key="1">
    <source>
        <dbReference type="EMBL" id="VAW01980.1"/>
    </source>
</evidence>
<accession>A0A3B0SCF5</accession>
<sequence length="32" mass="3203">ALGRGLRDLGHDVNLGKGIDAAMAALSDAPNL</sequence>
<dbReference type="AlphaFoldDB" id="A0A3B0SCF5"/>
<protein>
    <submittedName>
        <fullName evidence="1">Uncharacterized protein</fullName>
    </submittedName>
</protein>
<proteinExistence type="predicted"/>
<gene>
    <name evidence="1" type="ORF">MNBD_ACTINO02-2019</name>
</gene>